<dbReference type="GO" id="GO:0016757">
    <property type="term" value="F:glycosyltransferase activity"/>
    <property type="evidence" value="ECO:0007669"/>
    <property type="project" value="UniProtKB-KW"/>
</dbReference>
<dbReference type="PANTHER" id="PTHR12526:SF510">
    <property type="entry name" value="D-INOSITOL 3-PHOSPHATE GLYCOSYLTRANSFERASE"/>
    <property type="match status" value="1"/>
</dbReference>
<feature type="domain" description="Glycosyl transferase family 1" evidence="3">
    <location>
        <begin position="174"/>
        <end position="330"/>
    </location>
</feature>
<dbReference type="InterPro" id="IPR028098">
    <property type="entry name" value="Glyco_trans_4-like_N"/>
</dbReference>
<gene>
    <name evidence="5" type="ORF">ACFFTR_36690</name>
</gene>
<evidence type="ECO:0000313" key="6">
    <source>
        <dbReference type="Proteomes" id="UP001589608"/>
    </source>
</evidence>
<dbReference type="EMBL" id="JBHMCA010000058">
    <property type="protein sequence ID" value="MFB9448656.1"/>
    <property type="molecule type" value="Genomic_DNA"/>
</dbReference>
<protein>
    <submittedName>
        <fullName evidence="5">Glycosyltransferase family 4 protein</fullName>
        <ecNumber evidence="5">2.4.-.-</ecNumber>
    </submittedName>
</protein>
<evidence type="ECO:0000256" key="1">
    <source>
        <dbReference type="ARBA" id="ARBA00022676"/>
    </source>
</evidence>
<sequence>MRVVHVSPVNFGSSGTFGGGERYPRELAKAMAAQVPTTLITFADSDAEFTDGDLRVQVLRRQGRYRSALNPLSTAYLPALRGADIVHTHHLETLTTDLTLLSSRTSRRVFTTDHGGKAPRMPGYRLIQRRMTGLLAVSRFSAQFYPHLHDRTSIIYGGVDTNRFRPSDQPRTGNVVFVGRLLPHKGIDILIRALPEGCQLDIYGRRYSDTYRAVLTKLADGKKVTFHEDADDDEIRRAYQTAGVAVLPSVYQSAYGPGSPRSELLGLTLLEAMACGTPVIATAVGGMPEIVSDGRTGLIVPPSDIGALQAALTRIQTDRALWAQMSREAAARVAREFSWAAVSQRCLDAYRQYPL</sequence>
<dbReference type="EC" id="2.4.-.-" evidence="5"/>
<keyword evidence="2 5" id="KW-0808">Transferase</keyword>
<proteinExistence type="predicted"/>
<dbReference type="SUPFAM" id="SSF53756">
    <property type="entry name" value="UDP-Glycosyltransferase/glycogen phosphorylase"/>
    <property type="match status" value="1"/>
</dbReference>
<name>A0ABV5MIF8_9ACTN</name>
<dbReference type="RefSeq" id="WP_223101267.1">
    <property type="nucleotide sequence ID" value="NZ_CP061913.1"/>
</dbReference>
<accession>A0ABV5MIF8</accession>
<evidence type="ECO:0000259" key="4">
    <source>
        <dbReference type="Pfam" id="PF13439"/>
    </source>
</evidence>
<dbReference type="Proteomes" id="UP001589608">
    <property type="component" value="Unassembled WGS sequence"/>
</dbReference>
<keyword evidence="1 5" id="KW-0328">Glycosyltransferase</keyword>
<dbReference type="InterPro" id="IPR001296">
    <property type="entry name" value="Glyco_trans_1"/>
</dbReference>
<feature type="domain" description="Glycosyltransferase subfamily 4-like N-terminal" evidence="4">
    <location>
        <begin position="17"/>
        <end position="163"/>
    </location>
</feature>
<reference evidence="5 6" key="1">
    <citation type="submission" date="2024-09" db="EMBL/GenBank/DDBJ databases">
        <authorList>
            <person name="Sun Q."/>
            <person name="Mori K."/>
        </authorList>
    </citation>
    <scope>NUCLEOTIDE SEQUENCE [LARGE SCALE GENOMIC DNA]</scope>
    <source>
        <strain evidence="5 6">JCM 3307</strain>
    </source>
</reference>
<comment type="caution">
    <text evidence="5">The sequence shown here is derived from an EMBL/GenBank/DDBJ whole genome shotgun (WGS) entry which is preliminary data.</text>
</comment>
<dbReference type="CDD" id="cd03801">
    <property type="entry name" value="GT4_PimA-like"/>
    <property type="match status" value="1"/>
</dbReference>
<dbReference type="Pfam" id="PF00534">
    <property type="entry name" value="Glycos_transf_1"/>
    <property type="match status" value="1"/>
</dbReference>
<evidence type="ECO:0000259" key="3">
    <source>
        <dbReference type="Pfam" id="PF00534"/>
    </source>
</evidence>
<dbReference type="PANTHER" id="PTHR12526">
    <property type="entry name" value="GLYCOSYLTRANSFERASE"/>
    <property type="match status" value="1"/>
</dbReference>
<evidence type="ECO:0000313" key="5">
    <source>
        <dbReference type="EMBL" id="MFB9448656.1"/>
    </source>
</evidence>
<keyword evidence="6" id="KW-1185">Reference proteome</keyword>
<organism evidence="5 6">
    <name type="scientific">Dactylosporangium vinaceum</name>
    <dbReference type="NCBI Taxonomy" id="53362"/>
    <lineage>
        <taxon>Bacteria</taxon>
        <taxon>Bacillati</taxon>
        <taxon>Actinomycetota</taxon>
        <taxon>Actinomycetes</taxon>
        <taxon>Micromonosporales</taxon>
        <taxon>Micromonosporaceae</taxon>
        <taxon>Dactylosporangium</taxon>
    </lineage>
</organism>
<dbReference type="Pfam" id="PF13439">
    <property type="entry name" value="Glyco_transf_4"/>
    <property type="match status" value="1"/>
</dbReference>
<evidence type="ECO:0000256" key="2">
    <source>
        <dbReference type="ARBA" id="ARBA00022679"/>
    </source>
</evidence>
<dbReference type="Gene3D" id="3.40.50.2000">
    <property type="entry name" value="Glycogen Phosphorylase B"/>
    <property type="match status" value="2"/>
</dbReference>